<dbReference type="SUPFAM" id="SSF56672">
    <property type="entry name" value="DNA/RNA polymerases"/>
    <property type="match status" value="1"/>
</dbReference>
<dbReference type="Proteomes" id="UP000013378">
    <property type="component" value="Unassembled WGS sequence"/>
</dbReference>
<dbReference type="GO" id="GO:0042276">
    <property type="term" value="P:error-prone translesion synthesis"/>
    <property type="evidence" value="ECO:0007669"/>
    <property type="project" value="TreeGrafter"/>
</dbReference>
<dbReference type="CDD" id="cd03586">
    <property type="entry name" value="PolY_Pol_IV_kappa"/>
    <property type="match status" value="1"/>
</dbReference>
<dbReference type="InterPro" id="IPR001126">
    <property type="entry name" value="UmuC"/>
</dbReference>
<comment type="subcellular location">
    <subcellularLocation>
        <location evidence="1 16">Cytoplasm</location>
    </subcellularLocation>
</comment>
<evidence type="ECO:0000256" key="8">
    <source>
        <dbReference type="ARBA" id="ARBA00022705"/>
    </source>
</evidence>
<evidence type="ECO:0000256" key="6">
    <source>
        <dbReference type="ARBA" id="ARBA00022679"/>
    </source>
</evidence>
<evidence type="ECO:0000256" key="4">
    <source>
        <dbReference type="ARBA" id="ARBA00022457"/>
    </source>
</evidence>
<evidence type="ECO:0000256" key="1">
    <source>
        <dbReference type="ARBA" id="ARBA00004496"/>
    </source>
</evidence>
<keyword evidence="8 16" id="KW-0235">DNA replication</keyword>
<dbReference type="GO" id="GO:0003887">
    <property type="term" value="F:DNA-directed DNA polymerase activity"/>
    <property type="evidence" value="ECO:0007669"/>
    <property type="project" value="UniProtKB-UniRule"/>
</dbReference>
<keyword evidence="12 16" id="KW-0239">DNA-directed DNA polymerase</keyword>
<evidence type="ECO:0000256" key="7">
    <source>
        <dbReference type="ARBA" id="ARBA00022695"/>
    </source>
</evidence>
<evidence type="ECO:0000313" key="19">
    <source>
        <dbReference type="Proteomes" id="UP000013378"/>
    </source>
</evidence>
<dbReference type="Gene3D" id="1.10.150.20">
    <property type="entry name" value="5' to 3' exonuclease, C-terminal subdomain"/>
    <property type="match status" value="1"/>
</dbReference>
<evidence type="ECO:0000259" key="17">
    <source>
        <dbReference type="PROSITE" id="PS50173"/>
    </source>
</evidence>
<feature type="site" description="Substrate discrimination" evidence="16">
    <location>
        <position position="15"/>
    </location>
</feature>
<dbReference type="PANTHER" id="PTHR11076:SF33">
    <property type="entry name" value="DNA POLYMERASE KAPPA"/>
    <property type="match status" value="1"/>
</dbReference>
<feature type="active site" evidence="16">
    <location>
        <position position="106"/>
    </location>
</feature>
<keyword evidence="13 16" id="KW-0238">DNA-binding</keyword>
<evidence type="ECO:0000256" key="13">
    <source>
        <dbReference type="ARBA" id="ARBA00023125"/>
    </source>
</evidence>
<keyword evidence="14 16" id="KW-0234">DNA repair</keyword>
<dbReference type="Gene3D" id="3.30.70.270">
    <property type="match status" value="1"/>
</dbReference>
<organism evidence="18 19">
    <name type="scientific">Caldisalinibacter kiritimatiensis</name>
    <dbReference type="NCBI Taxonomy" id="1304284"/>
    <lineage>
        <taxon>Bacteria</taxon>
        <taxon>Bacillati</taxon>
        <taxon>Bacillota</taxon>
        <taxon>Tissierellia</taxon>
        <taxon>Tissierellales</taxon>
        <taxon>Thermohalobacteraceae</taxon>
        <taxon>Caldisalinibacter</taxon>
    </lineage>
</organism>
<evidence type="ECO:0000256" key="5">
    <source>
        <dbReference type="ARBA" id="ARBA00022490"/>
    </source>
</evidence>
<feature type="binding site" evidence="16">
    <location>
        <position position="10"/>
    </location>
    <ligand>
        <name>Mg(2+)</name>
        <dbReference type="ChEBI" id="CHEBI:18420"/>
    </ligand>
</feature>
<dbReference type="GO" id="GO:0003684">
    <property type="term" value="F:damaged DNA binding"/>
    <property type="evidence" value="ECO:0007669"/>
    <property type="project" value="InterPro"/>
</dbReference>
<reference evidence="18 19" key="1">
    <citation type="journal article" date="2015" name="Geomicrobiol. J.">
        <title>Caldisalinibacter kiritimatiensis gen. nov., sp. nov., a moderately thermohalophilic thiosulfate-reducing bacterium from a hypersaline microbial mat.</title>
        <authorList>
            <person name="Ben Hania W."/>
            <person name="Joseph M."/>
            <person name="Fiebig A."/>
            <person name="Bunk B."/>
            <person name="Klenk H.-P."/>
            <person name="Fardeau M.-L."/>
            <person name="Spring S."/>
        </authorList>
    </citation>
    <scope>NUCLEOTIDE SEQUENCE [LARGE SCALE GENOMIC DNA]</scope>
    <source>
        <strain evidence="18 19">L21-TH-D2</strain>
    </source>
</reference>
<dbReference type="EC" id="2.7.7.7" evidence="16"/>
<dbReference type="PATRIC" id="fig|1304284.3.peg.2116"/>
<dbReference type="NCBIfam" id="NF010731">
    <property type="entry name" value="PRK14133.1"/>
    <property type="match status" value="1"/>
</dbReference>
<dbReference type="SUPFAM" id="SSF100879">
    <property type="entry name" value="Lesion bypass DNA polymerase (Y-family), little finger domain"/>
    <property type="match status" value="1"/>
</dbReference>
<dbReference type="InterPro" id="IPR050116">
    <property type="entry name" value="DNA_polymerase-Y"/>
</dbReference>
<dbReference type="Pfam" id="PF11798">
    <property type="entry name" value="IMS_HHH"/>
    <property type="match status" value="1"/>
</dbReference>
<keyword evidence="6 16" id="KW-0808">Transferase</keyword>
<dbReference type="GO" id="GO:0009432">
    <property type="term" value="P:SOS response"/>
    <property type="evidence" value="ECO:0007669"/>
    <property type="project" value="TreeGrafter"/>
</dbReference>
<evidence type="ECO:0000256" key="2">
    <source>
        <dbReference type="ARBA" id="ARBA00010945"/>
    </source>
</evidence>
<evidence type="ECO:0000256" key="10">
    <source>
        <dbReference type="ARBA" id="ARBA00022763"/>
    </source>
</evidence>
<dbReference type="Gene3D" id="3.30.1490.100">
    <property type="entry name" value="DNA polymerase, Y-family, little finger domain"/>
    <property type="match status" value="1"/>
</dbReference>
<keyword evidence="10 16" id="KW-0227">DNA damage</keyword>
<evidence type="ECO:0000256" key="14">
    <source>
        <dbReference type="ARBA" id="ARBA00023204"/>
    </source>
</evidence>
<accession>R1AT83</accession>
<comment type="function">
    <text evidence="16">Poorly processive, error-prone DNA polymerase involved in untargeted mutagenesis. Copies undamaged DNA at stalled replication forks, which arise in vivo from mismatched or misaligned primer ends. These misaligned primers can be extended by PolIV. Exhibits no 3'-5' exonuclease (proofreading) activity. May be involved in translesional synthesis, in conjunction with the beta clamp from PolIII.</text>
</comment>
<evidence type="ECO:0000256" key="15">
    <source>
        <dbReference type="ARBA" id="ARBA00049244"/>
    </source>
</evidence>
<evidence type="ECO:0000256" key="3">
    <source>
        <dbReference type="ARBA" id="ARBA00011245"/>
    </source>
</evidence>
<comment type="caution">
    <text evidence="18">The sequence shown here is derived from an EMBL/GenBank/DDBJ whole genome shotgun (WGS) entry which is preliminary data.</text>
</comment>
<dbReference type="OrthoDB" id="9808813at2"/>
<comment type="catalytic activity">
    <reaction evidence="15 16">
        <text>DNA(n) + a 2'-deoxyribonucleoside 5'-triphosphate = DNA(n+1) + diphosphate</text>
        <dbReference type="Rhea" id="RHEA:22508"/>
        <dbReference type="Rhea" id="RHEA-COMP:17339"/>
        <dbReference type="Rhea" id="RHEA-COMP:17340"/>
        <dbReference type="ChEBI" id="CHEBI:33019"/>
        <dbReference type="ChEBI" id="CHEBI:61560"/>
        <dbReference type="ChEBI" id="CHEBI:173112"/>
        <dbReference type="EC" id="2.7.7.7"/>
    </reaction>
</comment>
<evidence type="ECO:0000256" key="12">
    <source>
        <dbReference type="ARBA" id="ARBA00022932"/>
    </source>
</evidence>
<dbReference type="FunFam" id="3.40.1170.60:FF:000001">
    <property type="entry name" value="DNA polymerase IV"/>
    <property type="match status" value="1"/>
</dbReference>
<dbReference type="RefSeq" id="WP_006315731.1">
    <property type="nucleotide sequence ID" value="NZ_ARZA01000236.1"/>
</dbReference>
<feature type="binding site" evidence="16">
    <location>
        <position position="105"/>
    </location>
    <ligand>
        <name>Mg(2+)</name>
        <dbReference type="ChEBI" id="CHEBI:18420"/>
    </ligand>
</feature>
<dbReference type="NCBIfam" id="NF002677">
    <property type="entry name" value="PRK02406.1"/>
    <property type="match status" value="1"/>
</dbReference>
<name>R1AT83_9FIRM</name>
<feature type="domain" description="UmuC" evidence="17">
    <location>
        <begin position="6"/>
        <end position="182"/>
    </location>
</feature>
<dbReference type="Pfam" id="PF00817">
    <property type="entry name" value="IMS"/>
    <property type="match status" value="1"/>
</dbReference>
<keyword evidence="7 16" id="KW-0548">Nucleotidyltransferase</keyword>
<dbReference type="Gene3D" id="3.40.1170.60">
    <property type="match status" value="1"/>
</dbReference>
<evidence type="ECO:0000256" key="9">
    <source>
        <dbReference type="ARBA" id="ARBA00022723"/>
    </source>
</evidence>
<evidence type="ECO:0000256" key="16">
    <source>
        <dbReference type="HAMAP-Rule" id="MF_01113"/>
    </source>
</evidence>
<dbReference type="InterPro" id="IPR024728">
    <property type="entry name" value="PolY_HhH_motif"/>
</dbReference>
<dbReference type="InterPro" id="IPR036775">
    <property type="entry name" value="DNA_pol_Y-fam_lit_finger_sf"/>
</dbReference>
<protein>
    <recommendedName>
        <fullName evidence="16">DNA polymerase IV</fullName>
        <shortName evidence="16">Pol IV</shortName>
        <ecNumber evidence="16">2.7.7.7</ecNumber>
    </recommendedName>
</protein>
<dbReference type="STRING" id="1304284.L21TH_2151"/>
<dbReference type="eggNOG" id="COG0389">
    <property type="taxonomic scope" value="Bacteria"/>
</dbReference>
<keyword evidence="11 16" id="KW-0460">Magnesium</keyword>
<dbReference type="AlphaFoldDB" id="R1AT83"/>
<keyword evidence="19" id="KW-1185">Reference proteome</keyword>
<keyword evidence="9 16" id="KW-0479">Metal-binding</keyword>
<dbReference type="HAMAP" id="MF_01113">
    <property type="entry name" value="DNApol_IV"/>
    <property type="match status" value="1"/>
</dbReference>
<dbReference type="InterPro" id="IPR043128">
    <property type="entry name" value="Rev_trsase/Diguanyl_cyclase"/>
</dbReference>
<sequence length="358" mass="40924">MANKAIIHVDMDAFYASIEQRDNPKLRNKPIAVGGNPNSRGVVSTASYEARKYGVKSAMSCKKAKILCPELIIVPVNKEKYKRVSKKLHKIFRKFSDKIEPISLDEAFIDVTGSNPIIVAKEIKKEIKQKLRLTASVGISNNKFLAKLASDMEKPDGFTVINKNDVEKILDPLPVRKLWGVGPKTEEQLNKLGIYKIKDLKNYDKNILIEKFGKKGIELIEFSKGIDNRPVEWRVKSQSIGEENTFSKDVSDINILRKAVNQYALDITKRIKKSHYLIKTVTVKIKYEDFTVETRSLTLKQPTDKLTIIRDTAHYILDNKFNIKKKVRLLGLTVSNFVYPNEPIQLRLDIDEYMRGTI</sequence>
<dbReference type="PANTHER" id="PTHR11076">
    <property type="entry name" value="DNA REPAIR POLYMERASE UMUC / TRANSFERASE FAMILY MEMBER"/>
    <property type="match status" value="1"/>
</dbReference>
<dbReference type="GO" id="GO:0000287">
    <property type="term" value="F:magnesium ion binding"/>
    <property type="evidence" value="ECO:0007669"/>
    <property type="project" value="UniProtKB-UniRule"/>
</dbReference>
<keyword evidence="4 16" id="KW-0515">Mutator protein</keyword>
<dbReference type="FunFam" id="3.30.1490.100:FF:000004">
    <property type="entry name" value="DNA polymerase IV"/>
    <property type="match status" value="1"/>
</dbReference>
<dbReference type="EMBL" id="ARZA01000236">
    <property type="protein sequence ID" value="EOC99846.1"/>
    <property type="molecule type" value="Genomic_DNA"/>
</dbReference>
<evidence type="ECO:0000313" key="18">
    <source>
        <dbReference type="EMBL" id="EOC99846.1"/>
    </source>
</evidence>
<dbReference type="GO" id="GO:0006281">
    <property type="term" value="P:DNA repair"/>
    <property type="evidence" value="ECO:0007669"/>
    <property type="project" value="UniProtKB-UniRule"/>
</dbReference>
<dbReference type="InterPro" id="IPR043502">
    <property type="entry name" value="DNA/RNA_pol_sf"/>
</dbReference>
<proteinExistence type="inferred from homology"/>
<dbReference type="Pfam" id="PF11799">
    <property type="entry name" value="IMS_C"/>
    <property type="match status" value="1"/>
</dbReference>
<dbReference type="InterPro" id="IPR017961">
    <property type="entry name" value="DNA_pol_Y-fam_little_finger"/>
</dbReference>
<keyword evidence="5 16" id="KW-0963">Cytoplasm</keyword>
<comment type="similarity">
    <text evidence="2 16">Belongs to the DNA polymerase type-Y family.</text>
</comment>
<evidence type="ECO:0000256" key="11">
    <source>
        <dbReference type="ARBA" id="ARBA00022842"/>
    </source>
</evidence>
<dbReference type="PROSITE" id="PS50173">
    <property type="entry name" value="UMUC"/>
    <property type="match status" value="1"/>
</dbReference>
<gene>
    <name evidence="16" type="primary">dinB</name>
    <name evidence="18" type="ORF">L21TH_2151</name>
</gene>
<dbReference type="InterPro" id="IPR022880">
    <property type="entry name" value="DNApol_IV"/>
</dbReference>
<comment type="subunit">
    <text evidence="3 16">Monomer.</text>
</comment>
<comment type="cofactor">
    <cofactor evidence="16">
        <name>Mg(2+)</name>
        <dbReference type="ChEBI" id="CHEBI:18420"/>
    </cofactor>
    <text evidence="16">Binds 2 magnesium ions per subunit.</text>
</comment>
<dbReference type="GO" id="GO:0005829">
    <property type="term" value="C:cytosol"/>
    <property type="evidence" value="ECO:0007669"/>
    <property type="project" value="TreeGrafter"/>
</dbReference>
<dbReference type="GO" id="GO:0006261">
    <property type="term" value="P:DNA-templated DNA replication"/>
    <property type="evidence" value="ECO:0007669"/>
    <property type="project" value="UniProtKB-UniRule"/>
</dbReference>